<keyword evidence="1" id="KW-0472">Membrane</keyword>
<feature type="transmembrane region" description="Helical" evidence="1">
    <location>
        <begin position="21"/>
        <end position="40"/>
    </location>
</feature>
<proteinExistence type="predicted"/>
<feature type="transmembrane region" description="Helical" evidence="1">
    <location>
        <begin position="234"/>
        <end position="262"/>
    </location>
</feature>
<organism evidence="3 4">
    <name type="scientific">Caryophanon tenue</name>
    <dbReference type="NCBI Taxonomy" id="33978"/>
    <lineage>
        <taxon>Bacteria</taxon>
        <taxon>Bacillati</taxon>
        <taxon>Bacillota</taxon>
        <taxon>Bacilli</taxon>
        <taxon>Bacillales</taxon>
        <taxon>Caryophanaceae</taxon>
        <taxon>Caryophanon</taxon>
    </lineage>
</organism>
<evidence type="ECO:0000313" key="3">
    <source>
        <dbReference type="EMBL" id="OCS84491.1"/>
    </source>
</evidence>
<evidence type="ECO:0000313" key="4">
    <source>
        <dbReference type="Proteomes" id="UP000093199"/>
    </source>
</evidence>
<keyword evidence="4" id="KW-1185">Reference proteome</keyword>
<gene>
    <name evidence="3" type="ORF">A6M13_15045</name>
</gene>
<sequence length="505" mass="57354">MSNQKFRLHPVSALINFFKGLKEMLLPIVIIFFTSGGLVIDPTDPDFWPSLIPKLFLLVGLIIILYVGIVKWRTYVYWFEDEELRVEYGLFVKKKRYVPFERIQSLNYKEGVFHRLFKLVAVEVETAGGTSTGAEIALTAVTRAQADRIEGEMRAAKNRLKAQVVQEGEEPLEEEMEVEKVIHQMTTKDLLLLASTSGGVGVVLAGILAIFSQVSSYIPYEAIYDEVSTFVRVGTAFVISIVAFAFFLTWLISVLLTFINYYNFKVVEFENKIVITRGLLEKKRTTIPLSRVQGIRIVENPLRQPFGFATVLVECASGGGDEQGISSKINLFPLIKTAQIERKLAQILPQFTLDVPLTRSPKRAIPFFYRFDIMWIVPIIGALTYFFYPYGLLSLALIAIVMIIGRWQWKSSGYAIDEAQLVVQGRIISRSTFYLEKHRIQSMTASQSYFQKRRHLSSVLVTVMSGMSGTHVQAVHLEHGDADHLLAWFDREEPHDAIMDELSEQ</sequence>
<dbReference type="PIRSF" id="PIRSF026631">
    <property type="entry name" value="UCP026631"/>
    <property type="match status" value="1"/>
</dbReference>
<dbReference type="Proteomes" id="UP000093199">
    <property type="component" value="Unassembled WGS sequence"/>
</dbReference>
<feature type="domain" description="YdbS-like PH" evidence="2">
    <location>
        <begin position="409"/>
        <end position="488"/>
    </location>
</feature>
<name>A0A1C0YBG2_9BACL</name>
<dbReference type="EMBL" id="MASJ01000024">
    <property type="protein sequence ID" value="OCS84491.1"/>
    <property type="molecule type" value="Genomic_DNA"/>
</dbReference>
<dbReference type="AlphaFoldDB" id="A0A1C0YBG2"/>
<feature type="transmembrane region" description="Helical" evidence="1">
    <location>
        <begin position="52"/>
        <end position="70"/>
    </location>
</feature>
<reference evidence="3 4" key="1">
    <citation type="submission" date="2016-07" db="EMBL/GenBank/DDBJ databases">
        <title>Caryophanon tenue genome sequencing.</title>
        <authorList>
            <person name="Verma A."/>
            <person name="Pal Y."/>
            <person name="Krishnamurthi S."/>
        </authorList>
    </citation>
    <scope>NUCLEOTIDE SEQUENCE [LARGE SCALE GENOMIC DNA]</scope>
    <source>
        <strain evidence="3 4">DSM 14152</strain>
    </source>
</reference>
<dbReference type="PANTHER" id="PTHR34473">
    <property type="entry name" value="UPF0699 TRANSMEMBRANE PROTEIN YDBS"/>
    <property type="match status" value="1"/>
</dbReference>
<comment type="caution">
    <text evidence="3">The sequence shown here is derived from an EMBL/GenBank/DDBJ whole genome shotgun (WGS) entry which is preliminary data.</text>
</comment>
<feature type="transmembrane region" description="Helical" evidence="1">
    <location>
        <begin position="190"/>
        <end position="214"/>
    </location>
</feature>
<keyword evidence="1" id="KW-1133">Transmembrane helix</keyword>
<feature type="domain" description="YdbS-like PH" evidence="2">
    <location>
        <begin position="261"/>
        <end position="339"/>
    </location>
</feature>
<dbReference type="InterPro" id="IPR014529">
    <property type="entry name" value="UCP026631"/>
</dbReference>
<dbReference type="InterPro" id="IPR005182">
    <property type="entry name" value="YdbS-like_PH"/>
</dbReference>
<dbReference type="STRING" id="33978.A6M13_15045"/>
<dbReference type="RefSeq" id="WP_066546286.1">
    <property type="nucleotide sequence ID" value="NZ_MASJ01000024.1"/>
</dbReference>
<dbReference type="OrthoDB" id="2195155at2"/>
<keyword evidence="1" id="KW-0812">Transmembrane</keyword>
<protein>
    <recommendedName>
        <fullName evidence="2">YdbS-like PH domain-containing protein</fullName>
    </recommendedName>
</protein>
<dbReference type="PANTHER" id="PTHR34473:SF2">
    <property type="entry name" value="UPF0699 TRANSMEMBRANE PROTEIN YDBT"/>
    <property type="match status" value="1"/>
</dbReference>
<accession>A0A1C0YBG2</accession>
<evidence type="ECO:0000256" key="1">
    <source>
        <dbReference type="SAM" id="Phobius"/>
    </source>
</evidence>
<feature type="domain" description="YdbS-like PH" evidence="2">
    <location>
        <begin position="72"/>
        <end position="148"/>
    </location>
</feature>
<dbReference type="Pfam" id="PF03703">
    <property type="entry name" value="bPH_2"/>
    <property type="match status" value="3"/>
</dbReference>
<feature type="transmembrane region" description="Helical" evidence="1">
    <location>
        <begin position="367"/>
        <end position="386"/>
    </location>
</feature>
<evidence type="ECO:0000259" key="2">
    <source>
        <dbReference type="Pfam" id="PF03703"/>
    </source>
</evidence>